<dbReference type="Pfam" id="PF16770">
    <property type="entry name" value="RTT107_BRCT_5"/>
    <property type="match status" value="1"/>
</dbReference>
<name>A0AA43QQD7_9LECA</name>
<keyword evidence="4" id="KW-1185">Reference proteome</keyword>
<gene>
    <name evidence="3" type="primary">ESC4</name>
    <name evidence="3" type="ORF">OHK93_001879</name>
</gene>
<dbReference type="CDD" id="cd18437">
    <property type="entry name" value="BRCT_BRC1_like_rpt3"/>
    <property type="match status" value="1"/>
</dbReference>
<evidence type="ECO:0000259" key="2">
    <source>
        <dbReference type="PROSITE" id="PS50172"/>
    </source>
</evidence>
<comment type="caution">
    <text evidence="3">The sequence shown here is derived from an EMBL/GenBank/DDBJ whole genome shotgun (WGS) entry which is preliminary data.</text>
</comment>
<feature type="domain" description="BRCT" evidence="2">
    <location>
        <begin position="795"/>
        <end position="847"/>
    </location>
</feature>
<protein>
    <submittedName>
        <fullName evidence="3">Regulator of Ty1 Transposition</fullName>
    </submittedName>
</protein>
<evidence type="ECO:0000313" key="3">
    <source>
        <dbReference type="EMBL" id="MDI1490675.1"/>
    </source>
</evidence>
<dbReference type="CDD" id="cd18438">
    <property type="entry name" value="BRCT_BRC1_like_rpt4"/>
    <property type="match status" value="1"/>
</dbReference>
<feature type="domain" description="BRCT" evidence="2">
    <location>
        <begin position="108"/>
        <end position="198"/>
    </location>
</feature>
<evidence type="ECO:0000256" key="1">
    <source>
        <dbReference type="SAM" id="MobiDB-lite"/>
    </source>
</evidence>
<dbReference type="CDD" id="cd18436">
    <property type="entry name" value="BRCT_BRC1_like_rpt2"/>
    <property type="match status" value="1"/>
</dbReference>
<reference evidence="3" key="1">
    <citation type="journal article" date="2023" name="Genome Biol. Evol.">
        <title>First Whole Genome Sequence and Flow Cytometry Genome Size Data for the Lichen-Forming Fungus Ramalina farinacea (Ascomycota).</title>
        <authorList>
            <person name="Llewellyn T."/>
            <person name="Mian S."/>
            <person name="Hill R."/>
            <person name="Leitch I.J."/>
            <person name="Gaya E."/>
        </authorList>
    </citation>
    <scope>NUCLEOTIDE SEQUENCE</scope>
    <source>
        <strain evidence="3">LIQ254RAFAR</strain>
    </source>
</reference>
<sequence>MAEDIKLFAQPPVRFHIVKSATLQDEEIRDISRSLIENGAEPSTPSPSQQDEDFSLENVTHIIARTIDFPNYDAATETLLDKAVVKPEWVNASIMKKKQANPRQYSPDPRMFFSGMIICCADLPEGDQDAIIGYVLAVGGLYTTSVTKQVTHIIALTTESQKCQAALTRNLNIKIVLPHWIDDCLRIRARIDETPYSLPDAEILQRGNNKRIPDQDRRDLKTFSEPHPAHLPTPLSSFGSDLPQVTVFKAKSVMLSEDLGIGSRLRGTLEDLITAGGGTLTGSAHKADFFFCRYRESLDYRIASRARKEVGNLAWLYHLITFNTWTSSMRRLLHYPVSRYGLPGFKNFRISVSNYNGEARLYLENLAKAAGSEFTKTMKDDNTHLITAHPESEKCTAAKEWNINIVNHLWLEQSYARWQVQTISDRQYTFWPPRTNLGEVVGQTDIDKRAIEQYFFPPGSDEEDLDTKPAKTHLPPPERTARPPSAQGLGHGAPLRPLGSDGSTPKASKANRRHTDGDKAQTPANARAALLGKENETPSTGSRSAKAKAAAKLHDLAPDIALYEKESKRVGGVIHGGRRKSDEDRVEGGQRKRSVSIDGHSVESADQGVKAAKRPKTSNGLPTPAMRLLLSGYKRWVGQPTKRKESDEMTQLRELGILIVENPKTCTHLASPKILRTQKFICAVSHAPIILNSKYVDDCLSQNSRLDPAKYILKDKEYEESSGYTMAEALSRAESNKGQLLKDFSLFCTEAIHGGFDTYKAIAEVNGGICLLYRGRAGSTQIKPEDAADESNDVYLLTGTTPDEARLWPKFRQMAESNGKTPRILRHDWLLHMALSQRVIPCDPYMVTDDDVGTAGP</sequence>
<dbReference type="InterPro" id="IPR053036">
    <property type="entry name" value="CellCycle_DNARepair_Reg"/>
</dbReference>
<organism evidence="3 4">
    <name type="scientific">Ramalina farinacea</name>
    <dbReference type="NCBI Taxonomy" id="258253"/>
    <lineage>
        <taxon>Eukaryota</taxon>
        <taxon>Fungi</taxon>
        <taxon>Dikarya</taxon>
        <taxon>Ascomycota</taxon>
        <taxon>Pezizomycotina</taxon>
        <taxon>Lecanoromycetes</taxon>
        <taxon>OSLEUM clade</taxon>
        <taxon>Lecanoromycetidae</taxon>
        <taxon>Lecanorales</taxon>
        <taxon>Lecanorineae</taxon>
        <taxon>Ramalinaceae</taxon>
        <taxon>Ramalina</taxon>
    </lineage>
</organism>
<dbReference type="AlphaFoldDB" id="A0AA43QQD7"/>
<dbReference type="FunFam" id="3.40.50.10190:FF:000048">
    <property type="entry name" value="DNA repair protein Rtt107"/>
    <property type="match status" value="1"/>
</dbReference>
<proteinExistence type="predicted"/>
<dbReference type="CDD" id="cd17743">
    <property type="entry name" value="BRCT_BRC1_like_rpt5"/>
    <property type="match status" value="1"/>
</dbReference>
<dbReference type="Pfam" id="PF00533">
    <property type="entry name" value="BRCT"/>
    <property type="match status" value="1"/>
</dbReference>
<dbReference type="GO" id="GO:0005634">
    <property type="term" value="C:nucleus"/>
    <property type="evidence" value="ECO:0007669"/>
    <property type="project" value="TreeGrafter"/>
</dbReference>
<dbReference type="Proteomes" id="UP001161017">
    <property type="component" value="Unassembled WGS sequence"/>
</dbReference>
<feature type="region of interest" description="Disordered" evidence="1">
    <location>
        <begin position="456"/>
        <end position="550"/>
    </location>
</feature>
<dbReference type="SUPFAM" id="SSF52113">
    <property type="entry name" value="BRCT domain"/>
    <property type="match status" value="5"/>
</dbReference>
<dbReference type="PANTHER" id="PTHR47667">
    <property type="entry name" value="REGULATOR OF TY1 TRANSPOSITION PROTEIN 107"/>
    <property type="match status" value="1"/>
</dbReference>
<dbReference type="InterPro" id="IPR036420">
    <property type="entry name" value="BRCT_dom_sf"/>
</dbReference>
<feature type="domain" description="BRCT" evidence="2">
    <location>
        <begin position="345"/>
        <end position="428"/>
    </location>
</feature>
<dbReference type="InterPro" id="IPR001357">
    <property type="entry name" value="BRCT_dom"/>
</dbReference>
<dbReference type="SMART" id="SM00292">
    <property type="entry name" value="BRCT"/>
    <property type="match status" value="5"/>
</dbReference>
<dbReference type="EMBL" id="JAPUFD010000012">
    <property type="protein sequence ID" value="MDI1490675.1"/>
    <property type="molecule type" value="Genomic_DNA"/>
</dbReference>
<dbReference type="PROSITE" id="PS50172">
    <property type="entry name" value="BRCT"/>
    <property type="match status" value="4"/>
</dbReference>
<feature type="compositionally biased region" description="Basic and acidic residues" evidence="1">
    <location>
        <begin position="579"/>
        <end position="590"/>
    </location>
</feature>
<feature type="domain" description="BRCT" evidence="2">
    <location>
        <begin position="1"/>
        <end position="107"/>
    </location>
</feature>
<evidence type="ECO:0000313" key="4">
    <source>
        <dbReference type="Proteomes" id="UP001161017"/>
    </source>
</evidence>
<dbReference type="Pfam" id="PF12738">
    <property type="entry name" value="PTCB-BRCT"/>
    <property type="match status" value="1"/>
</dbReference>
<dbReference type="Gene3D" id="3.40.50.10190">
    <property type="entry name" value="BRCT domain"/>
    <property type="match status" value="5"/>
</dbReference>
<dbReference type="GO" id="GO:0035361">
    <property type="term" value="C:Cul8-RING ubiquitin ligase complex"/>
    <property type="evidence" value="ECO:0007669"/>
    <property type="project" value="TreeGrafter"/>
</dbReference>
<dbReference type="GO" id="GO:1990683">
    <property type="term" value="P:DNA double-strand break attachment to nuclear envelope"/>
    <property type="evidence" value="ECO:0007669"/>
    <property type="project" value="TreeGrafter"/>
</dbReference>
<feature type="region of interest" description="Disordered" evidence="1">
    <location>
        <begin position="574"/>
        <end position="624"/>
    </location>
</feature>
<dbReference type="GO" id="GO:0006302">
    <property type="term" value="P:double-strand break repair"/>
    <property type="evidence" value="ECO:0007669"/>
    <property type="project" value="TreeGrafter"/>
</dbReference>
<accession>A0AA43QQD7</accession>
<dbReference type="PANTHER" id="PTHR47667:SF1">
    <property type="entry name" value="REGULATOR OF TY1 TRANSPOSITION PROTEIN 107"/>
    <property type="match status" value="1"/>
</dbReference>